<dbReference type="AlphaFoldDB" id="A0ABD2V641"/>
<gene>
    <name evidence="2" type="ORF">AABB24_002709</name>
</gene>
<name>A0ABD2V641_9SOLN</name>
<sequence length="320" mass="36423">MMLLLSQLKSFLESWNQVIMYLGQSQKSSRRSWIAKDMIGSLLHQRQRTSIGRNLRTIQWYICYLKQGVVRRSAKISRYLFGKAGSLIGRRRNSKTSPHNAQKNRLREKGGEGSGPSRHTGGSRTHREHARQLAKLLGRPPHPHELLRKTHVKANNEFVDQKSENTYDAIMSEIASASQPENGASVSPSVDFSQIYLDEVGGIKKKHINGLGYQAPFYGHVGSSSASTSRPPNIDFNALVNECVGQRMQTMKEEMKNEMRSEIREEIRQEMGEEMEQELREEMGQGVQQEVHEQVDQILQERMSRIIAGLPTPPSRKRDS</sequence>
<keyword evidence="3" id="KW-1185">Reference proteome</keyword>
<dbReference type="EMBL" id="JBJKTR010000002">
    <property type="protein sequence ID" value="KAL3375885.1"/>
    <property type="molecule type" value="Genomic_DNA"/>
</dbReference>
<organism evidence="2 3">
    <name type="scientific">Solanum stoloniferum</name>
    <dbReference type="NCBI Taxonomy" id="62892"/>
    <lineage>
        <taxon>Eukaryota</taxon>
        <taxon>Viridiplantae</taxon>
        <taxon>Streptophyta</taxon>
        <taxon>Embryophyta</taxon>
        <taxon>Tracheophyta</taxon>
        <taxon>Spermatophyta</taxon>
        <taxon>Magnoliopsida</taxon>
        <taxon>eudicotyledons</taxon>
        <taxon>Gunneridae</taxon>
        <taxon>Pentapetalae</taxon>
        <taxon>asterids</taxon>
        <taxon>lamiids</taxon>
        <taxon>Solanales</taxon>
        <taxon>Solanaceae</taxon>
        <taxon>Solanoideae</taxon>
        <taxon>Solaneae</taxon>
        <taxon>Solanum</taxon>
    </lineage>
</organism>
<accession>A0ABD2V641</accession>
<evidence type="ECO:0000313" key="2">
    <source>
        <dbReference type="EMBL" id="KAL3375885.1"/>
    </source>
</evidence>
<comment type="caution">
    <text evidence="2">The sequence shown here is derived from an EMBL/GenBank/DDBJ whole genome shotgun (WGS) entry which is preliminary data.</text>
</comment>
<dbReference type="Pfam" id="PF03004">
    <property type="entry name" value="Transposase_24"/>
    <property type="match status" value="1"/>
</dbReference>
<feature type="region of interest" description="Disordered" evidence="1">
    <location>
        <begin position="89"/>
        <end position="131"/>
    </location>
</feature>
<proteinExistence type="predicted"/>
<evidence type="ECO:0000256" key="1">
    <source>
        <dbReference type="SAM" id="MobiDB-lite"/>
    </source>
</evidence>
<reference evidence="2 3" key="1">
    <citation type="submission" date="2024-05" db="EMBL/GenBank/DDBJ databases">
        <title>De novo assembly of an allotetraploid wild potato.</title>
        <authorList>
            <person name="Hosaka A.J."/>
        </authorList>
    </citation>
    <scope>NUCLEOTIDE SEQUENCE [LARGE SCALE GENOMIC DNA]</scope>
    <source>
        <tissue evidence="2">Young leaves</tissue>
    </source>
</reference>
<protein>
    <submittedName>
        <fullName evidence="2">Uncharacterized protein</fullName>
    </submittedName>
</protein>
<dbReference type="Proteomes" id="UP001627284">
    <property type="component" value="Unassembled WGS sequence"/>
</dbReference>
<evidence type="ECO:0000313" key="3">
    <source>
        <dbReference type="Proteomes" id="UP001627284"/>
    </source>
</evidence>
<dbReference type="InterPro" id="IPR004252">
    <property type="entry name" value="Probable_transposase_24"/>
</dbReference>